<proteinExistence type="inferred from homology"/>
<feature type="transmembrane region" description="Helical" evidence="9">
    <location>
        <begin position="112"/>
        <end position="133"/>
    </location>
</feature>
<evidence type="ECO:0000256" key="9">
    <source>
        <dbReference type="SAM" id="Phobius"/>
    </source>
</evidence>
<keyword evidence="8" id="KW-0046">Antibiotic resistance</keyword>
<dbReference type="Proteomes" id="UP001180754">
    <property type="component" value="Unassembled WGS sequence"/>
</dbReference>
<keyword evidence="12" id="KW-1185">Reference proteome</keyword>
<dbReference type="PANTHER" id="PTHR42718:SF9">
    <property type="entry name" value="MAJOR FACILITATOR SUPERFAMILY MULTIDRUG TRANSPORTER MFSC"/>
    <property type="match status" value="1"/>
</dbReference>
<keyword evidence="4" id="KW-1003">Cell membrane</keyword>
<dbReference type="CDD" id="cd17503">
    <property type="entry name" value="MFS_LmrB_MDR_like"/>
    <property type="match status" value="1"/>
</dbReference>
<keyword evidence="7 9" id="KW-0472">Membrane</keyword>
<protein>
    <submittedName>
        <fullName evidence="11">DHA2 family efflux MFS transporter permease subunit</fullName>
    </submittedName>
</protein>
<feature type="transmembrane region" description="Helical" evidence="9">
    <location>
        <begin position="87"/>
        <end position="106"/>
    </location>
</feature>
<feature type="transmembrane region" description="Helical" evidence="9">
    <location>
        <begin position="20"/>
        <end position="43"/>
    </location>
</feature>
<evidence type="ECO:0000313" key="11">
    <source>
        <dbReference type="EMBL" id="MDT0547599.1"/>
    </source>
</evidence>
<feature type="transmembrane region" description="Helical" evidence="9">
    <location>
        <begin position="145"/>
        <end position="167"/>
    </location>
</feature>
<keyword evidence="5 9" id="KW-0812">Transmembrane</keyword>
<feature type="transmembrane region" description="Helical" evidence="9">
    <location>
        <begin position="366"/>
        <end position="385"/>
    </location>
</feature>
<comment type="subcellular location">
    <subcellularLocation>
        <location evidence="1">Cell membrane</location>
        <topology evidence="1">Multi-pass membrane protein</topology>
    </subcellularLocation>
</comment>
<feature type="transmembrane region" description="Helical" evidence="9">
    <location>
        <begin position="406"/>
        <end position="426"/>
    </location>
</feature>
<dbReference type="PRINTS" id="PR01036">
    <property type="entry name" value="TCRTETB"/>
</dbReference>
<feature type="transmembrane region" description="Helical" evidence="9">
    <location>
        <begin position="63"/>
        <end position="80"/>
    </location>
</feature>
<gene>
    <name evidence="11" type="ORF">RND15_33590</name>
</gene>
<dbReference type="Pfam" id="PF07690">
    <property type="entry name" value="MFS_1"/>
    <property type="match status" value="1"/>
</dbReference>
<dbReference type="Gene3D" id="1.20.1720.10">
    <property type="entry name" value="Multidrug resistance protein D"/>
    <property type="match status" value="1"/>
</dbReference>
<comment type="caution">
    <text evidence="11">The sequence shown here is derived from an EMBL/GenBank/DDBJ whole genome shotgun (WGS) entry which is preliminary data.</text>
</comment>
<dbReference type="SUPFAM" id="SSF103473">
    <property type="entry name" value="MFS general substrate transporter"/>
    <property type="match status" value="1"/>
</dbReference>
<evidence type="ECO:0000256" key="8">
    <source>
        <dbReference type="ARBA" id="ARBA00023251"/>
    </source>
</evidence>
<feature type="transmembrane region" description="Helical" evidence="9">
    <location>
        <begin position="275"/>
        <end position="296"/>
    </location>
</feature>
<dbReference type="PANTHER" id="PTHR42718">
    <property type="entry name" value="MAJOR FACILITATOR SUPERFAMILY MULTIDRUG TRANSPORTER MFSC"/>
    <property type="match status" value="1"/>
</dbReference>
<evidence type="ECO:0000256" key="5">
    <source>
        <dbReference type="ARBA" id="ARBA00022692"/>
    </source>
</evidence>
<sequence>MSHTQHAPGDAPPSSPRLGVLAAVVTLGSIMSVLDTTVVNVAINPLAKRFDAPLATVQWVASGYSLALAAVIPVTAWAIRRFGTKRVYMTAIALFTLGSLLAGTAWSIESLVAFRMVQGLGGGMIVPTGMTIMMRAATPETMGRIMSIMGIPILIGPVSGPVLGGWLVDSFSWRWMFTINVPVGVVALLVVSRALPRAAGGPGQRLDLPALLMLSPGLAALIYGLSTGAERRDFGGPGVVIPAVVGAMLVVGFVLRARVSPHPLIDLRLYRDRSFAAGAATLGLFVVGYFGSMLLLPMYFQVVRGESVTASGLLGAPLGLAAGVTMQFSGRLADRVPPRWLVVGGISTAALGMTLLTVQLSDTTAFWRVGASLLVLGTGVGMTMMPTMAAATRGLSGEDAPSASTALQITSQVAAATGVALFSVTLSINGGGSTTPTHAGPFADTYLWAVALMLAAVLPALCLPRRRPAVAPAADAPAEERAPEHT</sequence>
<dbReference type="NCBIfam" id="TIGR00711">
    <property type="entry name" value="efflux_EmrB"/>
    <property type="match status" value="1"/>
</dbReference>
<dbReference type="InterPro" id="IPR011701">
    <property type="entry name" value="MFS"/>
</dbReference>
<feature type="transmembrane region" description="Helical" evidence="9">
    <location>
        <begin position="308"/>
        <end position="328"/>
    </location>
</feature>
<name>A0ABU2XNU1_9ACTN</name>
<evidence type="ECO:0000313" key="12">
    <source>
        <dbReference type="Proteomes" id="UP001180754"/>
    </source>
</evidence>
<dbReference type="InterPro" id="IPR036259">
    <property type="entry name" value="MFS_trans_sf"/>
</dbReference>
<reference evidence="11" key="1">
    <citation type="submission" date="2024-05" db="EMBL/GenBank/DDBJ databases">
        <title>30 novel species of actinomycetes from the DSMZ collection.</title>
        <authorList>
            <person name="Nouioui I."/>
        </authorList>
    </citation>
    <scope>NUCLEOTIDE SEQUENCE</scope>
    <source>
        <strain evidence="11">DSM 41529</strain>
    </source>
</reference>
<accession>A0ABU2XNU1</accession>
<feature type="domain" description="Major facilitator superfamily (MFS) profile" evidence="10">
    <location>
        <begin position="21"/>
        <end position="467"/>
    </location>
</feature>
<evidence type="ECO:0000259" key="10">
    <source>
        <dbReference type="PROSITE" id="PS50850"/>
    </source>
</evidence>
<dbReference type="EMBL" id="JAVRFD010000020">
    <property type="protein sequence ID" value="MDT0547599.1"/>
    <property type="molecule type" value="Genomic_DNA"/>
</dbReference>
<organism evidence="11 12">
    <name type="scientific">Streptomyces lonegramiae</name>
    <dbReference type="NCBI Taxonomy" id="3075524"/>
    <lineage>
        <taxon>Bacteria</taxon>
        <taxon>Bacillati</taxon>
        <taxon>Actinomycetota</taxon>
        <taxon>Actinomycetes</taxon>
        <taxon>Kitasatosporales</taxon>
        <taxon>Streptomycetaceae</taxon>
        <taxon>Streptomyces</taxon>
    </lineage>
</organism>
<dbReference type="InterPro" id="IPR004638">
    <property type="entry name" value="EmrB-like"/>
</dbReference>
<keyword evidence="6 9" id="KW-1133">Transmembrane helix</keyword>
<evidence type="ECO:0000256" key="7">
    <source>
        <dbReference type="ARBA" id="ARBA00023136"/>
    </source>
</evidence>
<feature type="transmembrane region" description="Helical" evidence="9">
    <location>
        <begin position="238"/>
        <end position="255"/>
    </location>
</feature>
<feature type="transmembrane region" description="Helical" evidence="9">
    <location>
        <begin position="173"/>
        <end position="196"/>
    </location>
</feature>
<dbReference type="InterPro" id="IPR020846">
    <property type="entry name" value="MFS_dom"/>
</dbReference>
<feature type="transmembrane region" description="Helical" evidence="9">
    <location>
        <begin position="340"/>
        <end position="360"/>
    </location>
</feature>
<dbReference type="Gene3D" id="1.20.1250.20">
    <property type="entry name" value="MFS general substrate transporter like domains"/>
    <property type="match status" value="1"/>
</dbReference>
<feature type="transmembrane region" description="Helical" evidence="9">
    <location>
        <begin position="446"/>
        <end position="463"/>
    </location>
</feature>
<dbReference type="RefSeq" id="WP_311728119.1">
    <property type="nucleotide sequence ID" value="NZ_JAVRFD010000020.1"/>
</dbReference>
<dbReference type="PROSITE" id="PS50850">
    <property type="entry name" value="MFS"/>
    <property type="match status" value="1"/>
</dbReference>
<keyword evidence="3" id="KW-0813">Transport</keyword>
<feature type="transmembrane region" description="Helical" evidence="9">
    <location>
        <begin position="208"/>
        <end position="226"/>
    </location>
</feature>
<comment type="similarity">
    <text evidence="2">Belongs to the major facilitator superfamily. EmrB family.</text>
</comment>
<evidence type="ECO:0000256" key="4">
    <source>
        <dbReference type="ARBA" id="ARBA00022475"/>
    </source>
</evidence>
<evidence type="ECO:0000256" key="1">
    <source>
        <dbReference type="ARBA" id="ARBA00004651"/>
    </source>
</evidence>
<evidence type="ECO:0000256" key="2">
    <source>
        <dbReference type="ARBA" id="ARBA00008537"/>
    </source>
</evidence>
<evidence type="ECO:0000256" key="3">
    <source>
        <dbReference type="ARBA" id="ARBA00022448"/>
    </source>
</evidence>
<evidence type="ECO:0000256" key="6">
    <source>
        <dbReference type="ARBA" id="ARBA00022989"/>
    </source>
</evidence>